<evidence type="ECO:0000313" key="1">
    <source>
        <dbReference type="EMBL" id="MDH6060099.1"/>
    </source>
</evidence>
<dbReference type="AlphaFoldDB" id="A0AA43GQZ0"/>
<organism evidence="1 2">
    <name type="scientific">Chrysosporum bergii ANA360D</name>
    <dbReference type="NCBI Taxonomy" id="617107"/>
    <lineage>
        <taxon>Bacteria</taxon>
        <taxon>Bacillati</taxon>
        <taxon>Cyanobacteriota</taxon>
        <taxon>Cyanophyceae</taxon>
        <taxon>Nostocales</taxon>
        <taxon>Nodulariaceae</taxon>
        <taxon>Chrysosporum</taxon>
    </lineage>
</organism>
<sequence length="227" mass="25737">MLSTNGEYQSLDMRETVLPIASSLTESEQQVTQATIGLPTKFYGHYRDSMAMYSPANQVAEYLQTHASWFSRCAEPMKAQPLGENGYAVTIGRFGAFGYEVEPKIGLELLPPDQGIYRIRTIPVPDYDLPGYDVDYQASLKLLENPDNDTGSSFSVITQVEWELDLIVNLHFPKFIQRLPQSLVKSTGDRLLNQIVRQVSRRLTRKVQEDFHQSLGIRFSGNCQKRP</sequence>
<dbReference type="EMBL" id="JANQDH010000042">
    <property type="protein sequence ID" value="MDH6060099.1"/>
    <property type="molecule type" value="Genomic_DNA"/>
</dbReference>
<dbReference type="PANTHER" id="PTHR34131:SF3">
    <property type="entry name" value="(RAP ANNOTATION RELEASE2) GALACTOSE-BINDING LIKE DOMAIN CONTAINING PROTEIN"/>
    <property type="match status" value="1"/>
</dbReference>
<keyword evidence="2" id="KW-1185">Reference proteome</keyword>
<name>A0AA43GQZ0_9CYAN</name>
<dbReference type="PANTHER" id="PTHR34131">
    <property type="entry name" value="(RAP ANNOTATION RELEASE2) GALACTOSE-BINDING LIKE DOMAIN CONTAINING PROTEIN"/>
    <property type="match status" value="1"/>
</dbReference>
<dbReference type="Gene3D" id="3.30.530.20">
    <property type="match status" value="1"/>
</dbReference>
<protein>
    <submittedName>
        <fullName evidence="1">DUF1997 domain-containing protein</fullName>
    </submittedName>
</protein>
<dbReference type="InterPro" id="IPR023393">
    <property type="entry name" value="START-like_dom_sf"/>
</dbReference>
<dbReference type="InterPro" id="IPR018971">
    <property type="entry name" value="DUF1997"/>
</dbReference>
<gene>
    <name evidence="1" type="ORF">NWP17_06550</name>
</gene>
<proteinExistence type="predicted"/>
<accession>A0AA43GQZ0</accession>
<evidence type="ECO:0000313" key="2">
    <source>
        <dbReference type="Proteomes" id="UP001159387"/>
    </source>
</evidence>
<dbReference type="RefSeq" id="WP_280654110.1">
    <property type="nucleotide sequence ID" value="NZ_JANQDH010000042.1"/>
</dbReference>
<dbReference type="Proteomes" id="UP001159387">
    <property type="component" value="Unassembled WGS sequence"/>
</dbReference>
<dbReference type="Pfam" id="PF09366">
    <property type="entry name" value="DUF1997"/>
    <property type="match status" value="1"/>
</dbReference>
<comment type="caution">
    <text evidence="1">The sequence shown here is derived from an EMBL/GenBank/DDBJ whole genome shotgun (WGS) entry which is preliminary data.</text>
</comment>
<reference evidence="1 2" key="1">
    <citation type="journal article" date="2023" name="J. Phycol.">
        <title>Chrysosporum ovalisporum is synonymous with the true-branching cyanobacterium Umezakia natans (Nostocales/Aphanizomenonaceae).</title>
        <authorList>
            <person name="McGregor G.B."/>
            <person name="Sendall B.C."/>
            <person name="Niiyama Y."/>
            <person name="Tuji A."/>
            <person name="Willis A."/>
        </authorList>
    </citation>
    <scope>NUCLEOTIDE SEQUENCE [LARGE SCALE GENOMIC DNA]</scope>
    <source>
        <strain evidence="1 2">ANA360D</strain>
    </source>
</reference>